<dbReference type="Proteomes" id="UP000824259">
    <property type="component" value="Unassembled WGS sequence"/>
</dbReference>
<proteinExistence type="predicted"/>
<evidence type="ECO:0000313" key="1">
    <source>
        <dbReference type="EMBL" id="HJA98927.1"/>
    </source>
</evidence>
<gene>
    <name evidence="1" type="ORF">H9779_04945</name>
</gene>
<accession>A0A9D2RHJ6</accession>
<organism evidence="1 2">
    <name type="scientific">Candidatus Alistipes avicola</name>
    <dbReference type="NCBI Taxonomy" id="2838432"/>
    <lineage>
        <taxon>Bacteria</taxon>
        <taxon>Pseudomonadati</taxon>
        <taxon>Bacteroidota</taxon>
        <taxon>Bacteroidia</taxon>
        <taxon>Bacteroidales</taxon>
        <taxon>Rikenellaceae</taxon>
        <taxon>Alistipes</taxon>
    </lineage>
</organism>
<comment type="caution">
    <text evidence="1">The sequence shown here is derived from an EMBL/GenBank/DDBJ whole genome shotgun (WGS) entry which is preliminary data.</text>
</comment>
<name>A0A9D2RHJ6_9BACT</name>
<dbReference type="AlphaFoldDB" id="A0A9D2RHJ6"/>
<reference evidence="1" key="2">
    <citation type="submission" date="2021-04" db="EMBL/GenBank/DDBJ databases">
        <authorList>
            <person name="Gilroy R."/>
        </authorList>
    </citation>
    <scope>NUCLEOTIDE SEQUENCE</scope>
    <source>
        <strain evidence="1">CHK169-11906</strain>
    </source>
</reference>
<reference evidence="1" key="1">
    <citation type="journal article" date="2021" name="PeerJ">
        <title>Extensive microbial diversity within the chicken gut microbiome revealed by metagenomics and culture.</title>
        <authorList>
            <person name="Gilroy R."/>
            <person name="Ravi A."/>
            <person name="Getino M."/>
            <person name="Pursley I."/>
            <person name="Horton D.L."/>
            <person name="Alikhan N.F."/>
            <person name="Baker D."/>
            <person name="Gharbi K."/>
            <person name="Hall N."/>
            <person name="Watson M."/>
            <person name="Adriaenssens E.M."/>
            <person name="Foster-Nyarko E."/>
            <person name="Jarju S."/>
            <person name="Secka A."/>
            <person name="Antonio M."/>
            <person name="Oren A."/>
            <person name="Chaudhuri R.R."/>
            <person name="La Ragione R."/>
            <person name="Hildebrand F."/>
            <person name="Pallen M.J."/>
        </authorList>
    </citation>
    <scope>NUCLEOTIDE SEQUENCE</scope>
    <source>
        <strain evidence="1">CHK169-11906</strain>
    </source>
</reference>
<dbReference type="EMBL" id="DWYR01000013">
    <property type="protein sequence ID" value="HJA98927.1"/>
    <property type="molecule type" value="Genomic_DNA"/>
</dbReference>
<protein>
    <submittedName>
        <fullName evidence="1">Uncharacterized protein</fullName>
    </submittedName>
</protein>
<sequence>MALQLGGCAASLARKIRLEAVQEVRTYGTAGADLTLWMTNESRRTIRLEAACVDFYTDSVFLGRVRLRDTVVLAKRSSEEVKSRWKNESPDVAGWYVLEKRLREQDLGLLDVTVEFTVKAGAFRRTIYWERVPVSNFLNIFAPDGKDLVDDK</sequence>
<evidence type="ECO:0000313" key="2">
    <source>
        <dbReference type="Proteomes" id="UP000824259"/>
    </source>
</evidence>